<keyword evidence="11 14" id="KW-0739">Sodium transport</keyword>
<keyword evidence="6 14" id="KW-0769">Symport</keyword>
<keyword evidence="5 14" id="KW-0812">Transmembrane</keyword>
<dbReference type="PROSITE" id="PS50283">
    <property type="entry name" value="NA_SOLUT_SYMP_3"/>
    <property type="match status" value="1"/>
</dbReference>
<feature type="transmembrane region" description="Helical" evidence="14">
    <location>
        <begin position="462"/>
        <end position="481"/>
    </location>
</feature>
<evidence type="ECO:0000313" key="15">
    <source>
        <dbReference type="EMBL" id="ADG83761.1"/>
    </source>
</evidence>
<dbReference type="NCBIfam" id="TIGR00813">
    <property type="entry name" value="sss"/>
    <property type="match status" value="1"/>
</dbReference>
<keyword evidence="8 14" id="KW-0915">Sodium</keyword>
<comment type="function">
    <text evidence="14">Catalyzes the sodium-dependent uptake of extracellular L-proline.</text>
</comment>
<evidence type="ECO:0000256" key="2">
    <source>
        <dbReference type="ARBA" id="ARBA00006434"/>
    </source>
</evidence>
<dbReference type="OrthoDB" id="9810181at2"/>
<feature type="transmembrane region" description="Helical" evidence="14">
    <location>
        <begin position="312"/>
        <end position="335"/>
    </location>
</feature>
<comment type="catalytic activity">
    <reaction evidence="12">
        <text>L-proline(in) + Na(+)(in) = L-proline(out) + Na(+)(out)</text>
        <dbReference type="Rhea" id="RHEA:28967"/>
        <dbReference type="ChEBI" id="CHEBI:29101"/>
        <dbReference type="ChEBI" id="CHEBI:60039"/>
    </reaction>
</comment>
<evidence type="ECO:0000256" key="7">
    <source>
        <dbReference type="ARBA" id="ARBA00022989"/>
    </source>
</evidence>
<gene>
    <name evidence="15" type="ordered locus">TherJR_2929</name>
</gene>
<dbReference type="RefSeq" id="WP_013121751.1">
    <property type="nucleotide sequence ID" value="NC_014152.1"/>
</dbReference>
<evidence type="ECO:0000256" key="14">
    <source>
        <dbReference type="RuleBase" id="RU366012"/>
    </source>
</evidence>
<dbReference type="PANTHER" id="PTHR48086:SF3">
    <property type="entry name" value="SODIUM_PROLINE SYMPORTER"/>
    <property type="match status" value="1"/>
</dbReference>
<dbReference type="STRING" id="635013.TherJR_2929"/>
<dbReference type="InterPro" id="IPR050277">
    <property type="entry name" value="Sodium:Solute_Symporter"/>
</dbReference>
<dbReference type="EMBL" id="CP002028">
    <property type="protein sequence ID" value="ADG83761.1"/>
    <property type="molecule type" value="Genomic_DNA"/>
</dbReference>
<dbReference type="GO" id="GO:0031402">
    <property type="term" value="F:sodium ion binding"/>
    <property type="evidence" value="ECO:0007669"/>
    <property type="project" value="UniProtKB-UniRule"/>
</dbReference>
<evidence type="ECO:0000256" key="4">
    <source>
        <dbReference type="ARBA" id="ARBA00022475"/>
    </source>
</evidence>
<dbReference type="CDD" id="cd11475">
    <property type="entry name" value="SLC5sbd_PutP"/>
    <property type="match status" value="1"/>
</dbReference>
<dbReference type="KEGG" id="tjr:TherJR_2929"/>
<evidence type="ECO:0000256" key="12">
    <source>
        <dbReference type="ARBA" id="ARBA00033708"/>
    </source>
</evidence>
<dbReference type="eggNOG" id="COG0591">
    <property type="taxonomic scope" value="Bacteria"/>
</dbReference>
<feature type="transmembrane region" description="Helical" evidence="14">
    <location>
        <begin position="230"/>
        <end position="248"/>
    </location>
</feature>
<name>D5XDL5_THEPJ</name>
<keyword evidence="4 14" id="KW-1003">Cell membrane</keyword>
<feature type="transmembrane region" description="Helical" evidence="14">
    <location>
        <begin position="398"/>
        <end position="418"/>
    </location>
</feature>
<organism evidence="15 16">
    <name type="scientific">Thermincola potens (strain JR)</name>
    <dbReference type="NCBI Taxonomy" id="635013"/>
    <lineage>
        <taxon>Bacteria</taxon>
        <taxon>Bacillati</taxon>
        <taxon>Bacillota</taxon>
        <taxon>Clostridia</taxon>
        <taxon>Eubacteriales</taxon>
        <taxon>Thermincolaceae</taxon>
        <taxon>Thermincola</taxon>
    </lineage>
</organism>
<evidence type="ECO:0000256" key="5">
    <source>
        <dbReference type="ARBA" id="ARBA00022692"/>
    </source>
</evidence>
<feature type="transmembrane region" description="Helical" evidence="14">
    <location>
        <begin position="6"/>
        <end position="22"/>
    </location>
</feature>
<dbReference type="PROSITE" id="PS51257">
    <property type="entry name" value="PROKAR_LIPOPROTEIN"/>
    <property type="match status" value="1"/>
</dbReference>
<feature type="transmembrane region" description="Helical" evidence="14">
    <location>
        <begin position="67"/>
        <end position="87"/>
    </location>
</feature>
<keyword evidence="14" id="KW-0029">Amino-acid transport</keyword>
<dbReference type="InterPro" id="IPR001734">
    <property type="entry name" value="Na/solute_symporter"/>
</dbReference>
<dbReference type="AlphaFoldDB" id="D5XDL5"/>
<dbReference type="HOGENOM" id="CLU_018808_15_2_9"/>
<dbReference type="GO" id="GO:0015824">
    <property type="term" value="P:proline transport"/>
    <property type="evidence" value="ECO:0007669"/>
    <property type="project" value="UniProtKB-UniRule"/>
</dbReference>
<dbReference type="Proteomes" id="UP000002377">
    <property type="component" value="Chromosome"/>
</dbReference>
<proteinExistence type="inferred from homology"/>
<protein>
    <recommendedName>
        <fullName evidence="14">Sodium/proline symporter</fullName>
    </recommendedName>
    <alternativeName>
        <fullName evidence="14">Proline permease</fullName>
    </alternativeName>
</protein>
<evidence type="ECO:0000256" key="9">
    <source>
        <dbReference type="ARBA" id="ARBA00023065"/>
    </source>
</evidence>
<evidence type="ECO:0000256" key="8">
    <source>
        <dbReference type="ARBA" id="ARBA00023053"/>
    </source>
</evidence>
<reference evidence="15 16" key="1">
    <citation type="submission" date="2010-05" db="EMBL/GenBank/DDBJ databases">
        <title>Complete sequence of Thermincola sp. JR.</title>
        <authorList>
            <consortium name="US DOE Joint Genome Institute"/>
            <person name="Lucas S."/>
            <person name="Copeland A."/>
            <person name="Lapidus A."/>
            <person name="Cheng J.-F."/>
            <person name="Bruce D."/>
            <person name="Goodwin L."/>
            <person name="Pitluck S."/>
            <person name="Chertkov O."/>
            <person name="Detter J.C."/>
            <person name="Han C."/>
            <person name="Tapia R."/>
            <person name="Land M."/>
            <person name="Hauser L."/>
            <person name="Kyrpides N."/>
            <person name="Mikhailova N."/>
            <person name="Hazen T.C."/>
            <person name="Woyke T."/>
        </authorList>
    </citation>
    <scope>NUCLEOTIDE SEQUENCE [LARGE SCALE GENOMIC DNA]</scope>
    <source>
        <strain evidence="15 16">JR</strain>
    </source>
</reference>
<evidence type="ECO:0000256" key="11">
    <source>
        <dbReference type="ARBA" id="ARBA00023201"/>
    </source>
</evidence>
<accession>D5XDL5</accession>
<feature type="transmembrane region" description="Helical" evidence="14">
    <location>
        <begin position="269"/>
        <end position="292"/>
    </location>
</feature>
<keyword evidence="9 14" id="KW-0406">Ion transport</keyword>
<feature type="transmembrane region" description="Helical" evidence="14">
    <location>
        <begin position="121"/>
        <end position="142"/>
    </location>
</feature>
<feature type="transmembrane region" description="Helical" evidence="14">
    <location>
        <begin position="154"/>
        <end position="175"/>
    </location>
</feature>
<keyword evidence="7 14" id="KW-1133">Transmembrane helix</keyword>
<feature type="transmembrane region" description="Helical" evidence="14">
    <location>
        <begin position="43"/>
        <end position="61"/>
    </location>
</feature>
<evidence type="ECO:0000256" key="13">
    <source>
        <dbReference type="RuleBase" id="RU362091"/>
    </source>
</evidence>
<feature type="transmembrane region" description="Helical" evidence="14">
    <location>
        <begin position="182"/>
        <end position="200"/>
    </location>
</feature>
<keyword evidence="10 14" id="KW-0472">Membrane</keyword>
<keyword evidence="16" id="KW-1185">Reference proteome</keyword>
<evidence type="ECO:0000256" key="6">
    <source>
        <dbReference type="ARBA" id="ARBA00022847"/>
    </source>
</evidence>
<dbReference type="GO" id="GO:0005298">
    <property type="term" value="F:proline:sodium symporter activity"/>
    <property type="evidence" value="ECO:0007669"/>
    <property type="project" value="UniProtKB-UniRule"/>
</dbReference>
<dbReference type="PANTHER" id="PTHR48086">
    <property type="entry name" value="SODIUM/PROLINE SYMPORTER-RELATED"/>
    <property type="match status" value="1"/>
</dbReference>
<feature type="transmembrane region" description="Helical" evidence="14">
    <location>
        <begin position="430"/>
        <end position="450"/>
    </location>
</feature>
<keyword evidence="3 14" id="KW-0813">Transport</keyword>
<dbReference type="Pfam" id="PF00474">
    <property type="entry name" value="SSF"/>
    <property type="match status" value="1"/>
</dbReference>
<sequence>MKLALVLAYVLVLLGCGFISMKKTRTVNDFFLGGRGVGPWLSAFAYGTTYFSAVLFIGYAGKVGWGFGLSALWVTVGNSIIGCYLAWRLLAKRTRDMTLRLNTMTMPEFLEKRYDSPNFKIFAALLIFIFLVPYTASVYMGLSYLFETVFHIPYNYALIAIALLTAVYLTMGGYFAVALTDLVQGIIMIFGVGMLLYYITGAPEVGGFAEAVSRLAAIDPKLAGPVGPPGILPLASLVILTSLGTWGLPQMVQKFYAIKDEKSINAATWVSTFFAIIIAFGAYFTGAVSRLFNSVLMEKGVNPALDPKYFDMVIPTILTYALPEIAVTIILLLVLSASMSTLASLVLVSSSAISIDLVQGRLAPNISKRTAVLLMRVLCVVFVAVSLGIAIMKPQIILTLMALSWGTVAGAFLAPYLYGLFWKGVTKAGAWAGALTGFAVSLGVSAYFKFDPQILNKFSPMIGSAAMLIPLVVVPAISLVSEKFPEPHLLKVFGTKAVEEYDLTFAKGTEELVN</sequence>
<evidence type="ECO:0000313" key="16">
    <source>
        <dbReference type="Proteomes" id="UP000002377"/>
    </source>
</evidence>
<evidence type="ECO:0000256" key="10">
    <source>
        <dbReference type="ARBA" id="ARBA00023136"/>
    </source>
</evidence>
<feature type="transmembrane region" description="Helical" evidence="14">
    <location>
        <begin position="371"/>
        <end position="391"/>
    </location>
</feature>
<evidence type="ECO:0000256" key="1">
    <source>
        <dbReference type="ARBA" id="ARBA00004651"/>
    </source>
</evidence>
<evidence type="ECO:0000256" key="3">
    <source>
        <dbReference type="ARBA" id="ARBA00022448"/>
    </source>
</evidence>
<dbReference type="InterPro" id="IPR011851">
    <property type="entry name" value="Na/Pro_symporter"/>
</dbReference>
<comment type="similarity">
    <text evidence="2 13">Belongs to the sodium:solute symporter (SSF) (TC 2.A.21) family.</text>
</comment>
<comment type="subcellular location">
    <subcellularLocation>
        <location evidence="1 14">Cell membrane</location>
        <topology evidence="1 14">Multi-pass membrane protein</topology>
    </subcellularLocation>
</comment>
<dbReference type="Gene3D" id="1.20.1730.10">
    <property type="entry name" value="Sodium/glucose cotransporter"/>
    <property type="match status" value="1"/>
</dbReference>
<dbReference type="InterPro" id="IPR038377">
    <property type="entry name" value="Na/Glc_symporter_sf"/>
</dbReference>
<dbReference type="GO" id="GO:0005886">
    <property type="term" value="C:plasma membrane"/>
    <property type="evidence" value="ECO:0007669"/>
    <property type="project" value="UniProtKB-SubCell"/>
</dbReference>